<evidence type="ECO:0000256" key="4">
    <source>
        <dbReference type="ARBA" id="ARBA00022730"/>
    </source>
</evidence>
<comment type="caution">
    <text evidence="13">The sequence shown here is derived from an EMBL/GenBank/DDBJ whole genome shotgun (WGS) entry which is preliminary data.</text>
</comment>
<dbReference type="NCBIfam" id="TIGR01079">
    <property type="entry name" value="rplX_bact"/>
    <property type="match status" value="1"/>
</dbReference>
<name>A0AAW7ZGK2_9FIRM</name>
<dbReference type="InterPro" id="IPR014722">
    <property type="entry name" value="Rib_uL2_dom2"/>
</dbReference>
<evidence type="ECO:0000313" key="13">
    <source>
        <dbReference type="EMBL" id="MDO7788914.1"/>
    </source>
</evidence>
<dbReference type="InterPro" id="IPR008991">
    <property type="entry name" value="Translation_prot_SH3-like_sf"/>
</dbReference>
<dbReference type="FunFam" id="2.30.30.30:FF:000004">
    <property type="entry name" value="50S ribosomal protein L24"/>
    <property type="match status" value="1"/>
</dbReference>
<reference evidence="13" key="1">
    <citation type="journal article" date="2023" name="J. Hazard. Mater.">
        <title>Anaerobic biodegradation of pyrene and benzo[a]pyrene by a new sulfate-reducing Desulforamulus aquiferis strain DSA.</title>
        <authorList>
            <person name="Zhang Z."/>
            <person name="Sun J."/>
            <person name="Gong X."/>
            <person name="Wang C."/>
            <person name="Wang H."/>
        </authorList>
    </citation>
    <scope>NUCLEOTIDE SEQUENCE</scope>
    <source>
        <strain evidence="13">DSA</strain>
    </source>
</reference>
<dbReference type="RefSeq" id="WP_304545293.1">
    <property type="nucleotide sequence ID" value="NZ_JARPTC010000027.1"/>
</dbReference>
<dbReference type="SUPFAM" id="SSF50104">
    <property type="entry name" value="Translation proteins SH3-like domain"/>
    <property type="match status" value="1"/>
</dbReference>
<evidence type="ECO:0000256" key="9">
    <source>
        <dbReference type="ARBA" id="ARBA00058688"/>
    </source>
</evidence>
<evidence type="ECO:0000256" key="6">
    <source>
        <dbReference type="ARBA" id="ARBA00022980"/>
    </source>
</evidence>
<dbReference type="EMBL" id="JARPTC010000027">
    <property type="protein sequence ID" value="MDO7788914.1"/>
    <property type="molecule type" value="Genomic_DNA"/>
</dbReference>
<dbReference type="GO" id="GO:0005840">
    <property type="term" value="C:ribosome"/>
    <property type="evidence" value="ECO:0007669"/>
    <property type="project" value="UniProtKB-KW"/>
</dbReference>
<evidence type="ECO:0000256" key="1">
    <source>
        <dbReference type="ARBA" id="ARBA00004072"/>
    </source>
</evidence>
<comment type="subunit">
    <text evidence="3 10">Part of the 50S ribosomal subunit.</text>
</comment>
<evidence type="ECO:0000256" key="11">
    <source>
        <dbReference type="RuleBase" id="RU003477"/>
    </source>
</evidence>
<dbReference type="SMART" id="SM00739">
    <property type="entry name" value="KOW"/>
    <property type="match status" value="1"/>
</dbReference>
<dbReference type="GO" id="GO:1990904">
    <property type="term" value="C:ribonucleoprotein complex"/>
    <property type="evidence" value="ECO:0007669"/>
    <property type="project" value="UniProtKB-KW"/>
</dbReference>
<keyword evidence="14" id="KW-1185">Reference proteome</keyword>
<dbReference type="GO" id="GO:0003735">
    <property type="term" value="F:structural constituent of ribosome"/>
    <property type="evidence" value="ECO:0007669"/>
    <property type="project" value="InterPro"/>
</dbReference>
<dbReference type="InterPro" id="IPR041988">
    <property type="entry name" value="Ribosomal_uL24_KOW"/>
</dbReference>
<keyword evidence="4 10" id="KW-0699">rRNA-binding</keyword>
<feature type="domain" description="KOW" evidence="12">
    <location>
        <begin position="5"/>
        <end position="32"/>
    </location>
</feature>
<evidence type="ECO:0000256" key="3">
    <source>
        <dbReference type="ARBA" id="ARBA00011838"/>
    </source>
</evidence>
<dbReference type="Pfam" id="PF00467">
    <property type="entry name" value="KOW"/>
    <property type="match status" value="1"/>
</dbReference>
<organism evidence="13 14">
    <name type="scientific">Desulforamulus aquiferis</name>
    <dbReference type="NCBI Taxonomy" id="1397668"/>
    <lineage>
        <taxon>Bacteria</taxon>
        <taxon>Bacillati</taxon>
        <taxon>Bacillota</taxon>
        <taxon>Clostridia</taxon>
        <taxon>Eubacteriales</taxon>
        <taxon>Peptococcaceae</taxon>
        <taxon>Desulforamulus</taxon>
    </lineage>
</organism>
<sequence>MSKVHVRKGDTVLVITGKSAGKKGKVVSVEPAKQRLIVEGVNIVKRHQKATPKMPQGGIVEKEAPIHSSNVMLVCGKCQKPTRIQKKVLDNGNKERVCKHCSEVIS</sequence>
<dbReference type="HAMAP" id="MF_01326_B">
    <property type="entry name" value="Ribosomal_uL24_B"/>
    <property type="match status" value="1"/>
</dbReference>
<dbReference type="InterPro" id="IPR003256">
    <property type="entry name" value="Ribosomal_uL24"/>
</dbReference>
<accession>A0AAW7ZGK2</accession>
<keyword evidence="7 10" id="KW-0687">Ribonucleoprotein</keyword>
<dbReference type="InterPro" id="IPR057264">
    <property type="entry name" value="Ribosomal_uL24_C"/>
</dbReference>
<dbReference type="Proteomes" id="UP001172911">
    <property type="component" value="Unassembled WGS sequence"/>
</dbReference>
<dbReference type="InterPro" id="IPR005825">
    <property type="entry name" value="Ribosomal_uL24_CS"/>
</dbReference>
<evidence type="ECO:0000256" key="8">
    <source>
        <dbReference type="ARBA" id="ARBA00035206"/>
    </source>
</evidence>
<dbReference type="Gene3D" id="2.30.30.30">
    <property type="match status" value="1"/>
</dbReference>
<evidence type="ECO:0000256" key="7">
    <source>
        <dbReference type="ARBA" id="ARBA00023274"/>
    </source>
</evidence>
<dbReference type="GO" id="GO:0019843">
    <property type="term" value="F:rRNA binding"/>
    <property type="evidence" value="ECO:0007669"/>
    <property type="project" value="UniProtKB-UniRule"/>
</dbReference>
<keyword evidence="5 10" id="KW-0694">RNA-binding</keyword>
<comment type="function">
    <text evidence="9 10">One of the proteins that surrounds the polypeptide exit tunnel on the outside of the subunit.</text>
</comment>
<dbReference type="AlphaFoldDB" id="A0AAW7ZGK2"/>
<comment type="similarity">
    <text evidence="2 10 11">Belongs to the universal ribosomal protein uL24 family.</text>
</comment>
<evidence type="ECO:0000259" key="12">
    <source>
        <dbReference type="SMART" id="SM00739"/>
    </source>
</evidence>
<comment type="function">
    <text evidence="1 10">One of two assembly initiator proteins, it binds directly to the 5'-end of the 23S rRNA, where it nucleates assembly of the 50S subunit.</text>
</comment>
<dbReference type="InterPro" id="IPR005824">
    <property type="entry name" value="KOW"/>
</dbReference>
<reference evidence="13" key="2">
    <citation type="submission" date="2023-03" db="EMBL/GenBank/DDBJ databases">
        <authorList>
            <person name="Zhang Z."/>
        </authorList>
    </citation>
    <scope>NUCLEOTIDE SEQUENCE</scope>
    <source>
        <strain evidence="13">DSA</strain>
    </source>
</reference>
<evidence type="ECO:0000313" key="14">
    <source>
        <dbReference type="Proteomes" id="UP001172911"/>
    </source>
</evidence>
<evidence type="ECO:0000256" key="2">
    <source>
        <dbReference type="ARBA" id="ARBA00010618"/>
    </source>
</evidence>
<dbReference type="GO" id="GO:0006412">
    <property type="term" value="P:translation"/>
    <property type="evidence" value="ECO:0007669"/>
    <property type="project" value="UniProtKB-UniRule"/>
</dbReference>
<evidence type="ECO:0000256" key="5">
    <source>
        <dbReference type="ARBA" id="ARBA00022884"/>
    </source>
</evidence>
<protein>
    <recommendedName>
        <fullName evidence="8 10">Large ribosomal subunit protein uL24</fullName>
    </recommendedName>
</protein>
<keyword evidence="6 10" id="KW-0689">Ribosomal protein</keyword>
<gene>
    <name evidence="10 13" type="primary">rplX</name>
    <name evidence="13" type="ORF">P6N53_16985</name>
</gene>
<proteinExistence type="inferred from homology"/>
<dbReference type="PROSITE" id="PS01108">
    <property type="entry name" value="RIBOSOMAL_L24"/>
    <property type="match status" value="1"/>
</dbReference>
<dbReference type="Pfam" id="PF17136">
    <property type="entry name" value="ribosomal_L24"/>
    <property type="match status" value="1"/>
</dbReference>
<dbReference type="CDD" id="cd06089">
    <property type="entry name" value="KOW_RPL26"/>
    <property type="match status" value="1"/>
</dbReference>
<evidence type="ECO:0000256" key="10">
    <source>
        <dbReference type="HAMAP-Rule" id="MF_01326"/>
    </source>
</evidence>
<dbReference type="PANTHER" id="PTHR12903">
    <property type="entry name" value="MITOCHONDRIAL RIBOSOMAL PROTEIN L24"/>
    <property type="match status" value="1"/>
</dbReference>